<dbReference type="InterPro" id="IPR000719">
    <property type="entry name" value="Prot_kinase_dom"/>
</dbReference>
<sequence>MEAATKGFTLESKIGSGSFGTVYRGYLPDGREVAIKREESGPRDDLRFALLSLTEWQARTREHQTVAGTVGYMDPEYYSLHHLTVKSDVYNFGVVMLEVLTGKHTISEEFISASPLSVVDYAIPSIV</sequence>
<name>A0A811S9C7_9POAL</name>
<evidence type="ECO:0000256" key="1">
    <source>
        <dbReference type="PROSITE-ProRule" id="PRU10141"/>
    </source>
</evidence>
<organism evidence="3 4">
    <name type="scientific">Miscanthus lutarioriparius</name>
    <dbReference type="NCBI Taxonomy" id="422564"/>
    <lineage>
        <taxon>Eukaryota</taxon>
        <taxon>Viridiplantae</taxon>
        <taxon>Streptophyta</taxon>
        <taxon>Embryophyta</taxon>
        <taxon>Tracheophyta</taxon>
        <taxon>Spermatophyta</taxon>
        <taxon>Magnoliopsida</taxon>
        <taxon>Liliopsida</taxon>
        <taxon>Poales</taxon>
        <taxon>Poaceae</taxon>
        <taxon>PACMAD clade</taxon>
        <taxon>Panicoideae</taxon>
        <taxon>Andropogonodae</taxon>
        <taxon>Andropogoneae</taxon>
        <taxon>Saccharinae</taxon>
        <taxon>Miscanthus</taxon>
    </lineage>
</organism>
<evidence type="ECO:0000313" key="3">
    <source>
        <dbReference type="EMBL" id="CAD6339187.1"/>
    </source>
</evidence>
<dbReference type="EMBL" id="CAJGYO010000019">
    <property type="protein sequence ID" value="CAD6339187.1"/>
    <property type="molecule type" value="Genomic_DNA"/>
</dbReference>
<keyword evidence="1" id="KW-0547">Nucleotide-binding</keyword>
<dbReference type="GO" id="GO:0004672">
    <property type="term" value="F:protein kinase activity"/>
    <property type="evidence" value="ECO:0007669"/>
    <property type="project" value="InterPro"/>
</dbReference>
<dbReference type="SUPFAM" id="SSF56112">
    <property type="entry name" value="Protein kinase-like (PK-like)"/>
    <property type="match status" value="1"/>
</dbReference>
<dbReference type="Gene3D" id="1.10.510.10">
    <property type="entry name" value="Transferase(Phosphotransferase) domain 1"/>
    <property type="match status" value="1"/>
</dbReference>
<dbReference type="InterPro" id="IPR011009">
    <property type="entry name" value="Kinase-like_dom_sf"/>
</dbReference>
<dbReference type="Proteomes" id="UP000604825">
    <property type="component" value="Unassembled WGS sequence"/>
</dbReference>
<gene>
    <name evidence="3" type="ORF">NCGR_LOCUS63285</name>
</gene>
<dbReference type="PROSITE" id="PS50011">
    <property type="entry name" value="PROTEIN_KINASE_DOM"/>
    <property type="match status" value="1"/>
</dbReference>
<dbReference type="AlphaFoldDB" id="A0A811S9C7"/>
<proteinExistence type="predicted"/>
<dbReference type="PANTHER" id="PTHR46146:SF7">
    <property type="entry name" value="OS11G0664000 PROTEIN"/>
    <property type="match status" value="1"/>
</dbReference>
<dbReference type="Pfam" id="PF07714">
    <property type="entry name" value="PK_Tyr_Ser-Thr"/>
    <property type="match status" value="1"/>
</dbReference>
<feature type="domain" description="Protein kinase" evidence="2">
    <location>
        <begin position="1"/>
        <end position="127"/>
    </location>
</feature>
<comment type="caution">
    <text evidence="3">The sequence shown here is derived from an EMBL/GenBank/DDBJ whole genome shotgun (WGS) entry which is preliminary data.</text>
</comment>
<feature type="binding site" evidence="1">
    <location>
        <position position="36"/>
    </location>
    <ligand>
        <name>ATP</name>
        <dbReference type="ChEBI" id="CHEBI:30616"/>
    </ligand>
</feature>
<keyword evidence="1" id="KW-0067">ATP-binding</keyword>
<dbReference type="InterPro" id="IPR017441">
    <property type="entry name" value="Protein_kinase_ATP_BS"/>
</dbReference>
<dbReference type="InterPro" id="IPR001245">
    <property type="entry name" value="Ser-Thr/Tyr_kinase_cat_dom"/>
</dbReference>
<protein>
    <recommendedName>
        <fullName evidence="2">Protein kinase domain-containing protein</fullName>
    </recommendedName>
</protein>
<dbReference type="Gene3D" id="3.30.200.20">
    <property type="entry name" value="Phosphorylase Kinase, domain 1"/>
    <property type="match status" value="1"/>
</dbReference>
<keyword evidence="4" id="KW-1185">Reference proteome</keyword>
<dbReference type="GO" id="GO:0005524">
    <property type="term" value="F:ATP binding"/>
    <property type="evidence" value="ECO:0007669"/>
    <property type="project" value="UniProtKB-UniRule"/>
</dbReference>
<accession>A0A811S9C7</accession>
<evidence type="ECO:0000313" key="4">
    <source>
        <dbReference type="Proteomes" id="UP000604825"/>
    </source>
</evidence>
<reference evidence="3" key="1">
    <citation type="submission" date="2020-10" db="EMBL/GenBank/DDBJ databases">
        <authorList>
            <person name="Han B."/>
            <person name="Lu T."/>
            <person name="Zhao Q."/>
            <person name="Huang X."/>
            <person name="Zhao Y."/>
        </authorList>
    </citation>
    <scope>NUCLEOTIDE SEQUENCE</scope>
</reference>
<dbReference type="OrthoDB" id="187462at2759"/>
<dbReference type="PROSITE" id="PS00107">
    <property type="entry name" value="PROTEIN_KINASE_ATP"/>
    <property type="match status" value="1"/>
</dbReference>
<evidence type="ECO:0000259" key="2">
    <source>
        <dbReference type="PROSITE" id="PS50011"/>
    </source>
</evidence>
<dbReference type="PANTHER" id="PTHR46146">
    <property type="entry name" value="SERINE/THREONINE-PROTEIN KINASE-LIKE PROTEIN CCR4"/>
    <property type="match status" value="1"/>
</dbReference>